<gene>
    <name evidence="7" type="ORF">N7449_001839</name>
</gene>
<evidence type="ECO:0000256" key="3">
    <source>
        <dbReference type="ARBA" id="ARBA00023163"/>
    </source>
</evidence>
<name>A0A9W9TAN8_9EURO</name>
<dbReference type="InterPro" id="IPR053187">
    <property type="entry name" value="Notoamide_regulator"/>
</dbReference>
<proteinExistence type="predicted"/>
<dbReference type="PANTHER" id="PTHR47256:SF1">
    <property type="entry name" value="ZN(II)2CYS6 TRANSCRIPTION FACTOR (EUROFUNG)"/>
    <property type="match status" value="1"/>
</dbReference>
<dbReference type="SUPFAM" id="SSF57701">
    <property type="entry name" value="Zn2/Cys6 DNA-binding domain"/>
    <property type="match status" value="1"/>
</dbReference>
<keyword evidence="2" id="KW-0238">DNA-binding</keyword>
<dbReference type="InterPro" id="IPR001138">
    <property type="entry name" value="Zn2Cys6_DnaBD"/>
</dbReference>
<reference evidence="7" key="2">
    <citation type="journal article" date="2023" name="IMA Fungus">
        <title>Comparative genomic study of the Penicillium genus elucidates a diverse pangenome and 15 lateral gene transfer events.</title>
        <authorList>
            <person name="Petersen C."/>
            <person name="Sorensen T."/>
            <person name="Nielsen M.R."/>
            <person name="Sondergaard T.E."/>
            <person name="Sorensen J.L."/>
            <person name="Fitzpatrick D.A."/>
            <person name="Frisvad J.C."/>
            <person name="Nielsen K.L."/>
        </authorList>
    </citation>
    <scope>NUCLEOTIDE SEQUENCE</scope>
    <source>
        <strain evidence="7">IBT 20477</strain>
    </source>
</reference>
<evidence type="ECO:0000256" key="2">
    <source>
        <dbReference type="ARBA" id="ARBA00023125"/>
    </source>
</evidence>
<dbReference type="AlphaFoldDB" id="A0A9W9TAN8"/>
<organism evidence="7 8">
    <name type="scientific">Penicillium cf. viridicatum</name>
    <dbReference type="NCBI Taxonomy" id="2972119"/>
    <lineage>
        <taxon>Eukaryota</taxon>
        <taxon>Fungi</taxon>
        <taxon>Dikarya</taxon>
        <taxon>Ascomycota</taxon>
        <taxon>Pezizomycotina</taxon>
        <taxon>Eurotiomycetes</taxon>
        <taxon>Eurotiomycetidae</taxon>
        <taxon>Eurotiales</taxon>
        <taxon>Aspergillaceae</taxon>
        <taxon>Penicillium</taxon>
    </lineage>
</organism>
<dbReference type="PANTHER" id="PTHR47256">
    <property type="entry name" value="ZN(II)2CYS6 TRANSCRIPTION FACTOR (EUROFUNG)-RELATED"/>
    <property type="match status" value="1"/>
</dbReference>
<feature type="region of interest" description="Disordered" evidence="5">
    <location>
        <begin position="1"/>
        <end position="32"/>
    </location>
</feature>
<dbReference type="EMBL" id="JAPQKQ010000001">
    <property type="protein sequence ID" value="KAJ5214670.1"/>
    <property type="molecule type" value="Genomic_DNA"/>
</dbReference>
<accession>A0A9W9TAN8</accession>
<protein>
    <recommendedName>
        <fullName evidence="6">Zn(2)-C6 fungal-type domain-containing protein</fullName>
    </recommendedName>
</protein>
<keyword evidence="4" id="KW-0539">Nucleus</keyword>
<dbReference type="Pfam" id="PF00172">
    <property type="entry name" value="Zn_clus"/>
    <property type="match status" value="1"/>
</dbReference>
<reference evidence="7" key="1">
    <citation type="submission" date="2022-11" db="EMBL/GenBank/DDBJ databases">
        <authorList>
            <person name="Petersen C."/>
        </authorList>
    </citation>
    <scope>NUCLEOTIDE SEQUENCE</scope>
    <source>
        <strain evidence="7">IBT 20477</strain>
    </source>
</reference>
<dbReference type="OrthoDB" id="4356994at2759"/>
<keyword evidence="3" id="KW-0804">Transcription</keyword>
<sequence length="148" mass="16949">MSASPFRPIRPRMTTTKGAVVDQSQNEASRQDSEVRKLSTACKECQRRRTKCSGGNPCLECRKRAYVCVVDESSDRRRKLCLSMMEEELRYHQQFMDQFLEAIRTSNDADVHHIIDVVRLGSSRSEIQTAVNRAIADNRSSWPTTLPK</sequence>
<dbReference type="Proteomes" id="UP001150942">
    <property type="component" value="Unassembled WGS sequence"/>
</dbReference>
<dbReference type="CDD" id="cd00067">
    <property type="entry name" value="GAL4"/>
    <property type="match status" value="1"/>
</dbReference>
<feature type="domain" description="Zn(2)-C6 fungal-type" evidence="6">
    <location>
        <begin position="41"/>
        <end position="70"/>
    </location>
</feature>
<dbReference type="GO" id="GO:0003677">
    <property type="term" value="F:DNA binding"/>
    <property type="evidence" value="ECO:0007669"/>
    <property type="project" value="UniProtKB-KW"/>
</dbReference>
<evidence type="ECO:0000256" key="1">
    <source>
        <dbReference type="ARBA" id="ARBA00023015"/>
    </source>
</evidence>
<dbReference type="PROSITE" id="PS50048">
    <property type="entry name" value="ZN2_CY6_FUNGAL_2"/>
    <property type="match status" value="1"/>
</dbReference>
<keyword evidence="8" id="KW-1185">Reference proteome</keyword>
<dbReference type="GO" id="GO:0008270">
    <property type="term" value="F:zinc ion binding"/>
    <property type="evidence" value="ECO:0007669"/>
    <property type="project" value="InterPro"/>
</dbReference>
<dbReference type="InterPro" id="IPR036864">
    <property type="entry name" value="Zn2-C6_fun-type_DNA-bd_sf"/>
</dbReference>
<evidence type="ECO:0000259" key="6">
    <source>
        <dbReference type="PROSITE" id="PS50048"/>
    </source>
</evidence>
<dbReference type="Gene3D" id="4.10.240.10">
    <property type="entry name" value="Zn(2)-C6 fungal-type DNA-binding domain"/>
    <property type="match status" value="1"/>
</dbReference>
<feature type="compositionally biased region" description="Polar residues" evidence="5">
    <location>
        <begin position="13"/>
        <end position="28"/>
    </location>
</feature>
<dbReference type="GO" id="GO:0000981">
    <property type="term" value="F:DNA-binding transcription factor activity, RNA polymerase II-specific"/>
    <property type="evidence" value="ECO:0007669"/>
    <property type="project" value="InterPro"/>
</dbReference>
<evidence type="ECO:0000256" key="5">
    <source>
        <dbReference type="SAM" id="MobiDB-lite"/>
    </source>
</evidence>
<evidence type="ECO:0000313" key="8">
    <source>
        <dbReference type="Proteomes" id="UP001150942"/>
    </source>
</evidence>
<evidence type="ECO:0000256" key="4">
    <source>
        <dbReference type="ARBA" id="ARBA00023242"/>
    </source>
</evidence>
<dbReference type="SMART" id="SM00066">
    <property type="entry name" value="GAL4"/>
    <property type="match status" value="1"/>
</dbReference>
<keyword evidence="1" id="KW-0805">Transcription regulation</keyword>
<evidence type="ECO:0000313" key="7">
    <source>
        <dbReference type="EMBL" id="KAJ5214670.1"/>
    </source>
</evidence>
<comment type="caution">
    <text evidence="7">The sequence shown here is derived from an EMBL/GenBank/DDBJ whole genome shotgun (WGS) entry which is preliminary data.</text>
</comment>